<dbReference type="Proteomes" id="UP000292884">
    <property type="component" value="Unassembled WGS sequence"/>
</dbReference>
<dbReference type="RefSeq" id="WP_131552690.1">
    <property type="nucleotide sequence ID" value="NZ_SJSK01000002.1"/>
</dbReference>
<organism evidence="1 2">
    <name type="scientific">Pedobacter frigiditerrae</name>
    <dbReference type="NCBI Taxonomy" id="2530452"/>
    <lineage>
        <taxon>Bacteria</taxon>
        <taxon>Pseudomonadati</taxon>
        <taxon>Bacteroidota</taxon>
        <taxon>Sphingobacteriia</taxon>
        <taxon>Sphingobacteriales</taxon>
        <taxon>Sphingobacteriaceae</taxon>
        <taxon>Pedobacter</taxon>
    </lineage>
</organism>
<dbReference type="AlphaFoldDB" id="A0A4R0MWW2"/>
<evidence type="ECO:0000313" key="1">
    <source>
        <dbReference type="EMBL" id="TCC91751.1"/>
    </source>
</evidence>
<protein>
    <submittedName>
        <fullName evidence="1">Uncharacterized protein</fullName>
    </submittedName>
</protein>
<proteinExistence type="predicted"/>
<keyword evidence="2" id="KW-1185">Reference proteome</keyword>
<accession>A0A4R0MWW2</accession>
<gene>
    <name evidence="1" type="ORF">EZ428_08330</name>
</gene>
<name>A0A4R0MWW2_9SPHI</name>
<comment type="caution">
    <text evidence="1">The sequence shown here is derived from an EMBL/GenBank/DDBJ whole genome shotgun (WGS) entry which is preliminary data.</text>
</comment>
<reference evidence="1 2" key="1">
    <citation type="submission" date="2019-02" db="EMBL/GenBank/DDBJ databases">
        <title>Pedobacter sp. RP-1-13 sp. nov., isolated from Arctic soil.</title>
        <authorList>
            <person name="Dahal R.H."/>
        </authorList>
    </citation>
    <scope>NUCLEOTIDE SEQUENCE [LARGE SCALE GENOMIC DNA]</scope>
    <source>
        <strain evidence="1 2">RP-1-13</strain>
    </source>
</reference>
<sequence>MKKLIVIAFLCIIGVGIKAQSISLRDSYPSYNNESSYATAPILTLDSLTGYLHYSFTVNYPNSMNISDVHTGGTYLSLGIALLPYGSIINLVDFNNETEDYRTLPTGQVVYSGSVYIGDYYAITHTLFISAGHGFTYFSDPNFPYPTNHGFYTYDEYDVIP</sequence>
<dbReference type="EMBL" id="SJSK01000002">
    <property type="protein sequence ID" value="TCC91751.1"/>
    <property type="molecule type" value="Genomic_DNA"/>
</dbReference>
<evidence type="ECO:0000313" key="2">
    <source>
        <dbReference type="Proteomes" id="UP000292884"/>
    </source>
</evidence>